<dbReference type="PANTHER" id="PTHR11103:SF10">
    <property type="entry name" value="HOMOCYSTEINE S-METHYLTRANSFERASE 1-RELATED"/>
    <property type="match status" value="1"/>
</dbReference>
<keyword evidence="1 4" id="KW-0489">Methyltransferase</keyword>
<dbReference type="STRING" id="94208.A0A2S4L5Y2"/>
<proteinExistence type="predicted"/>
<evidence type="ECO:0000313" key="5">
    <source>
        <dbReference type="Proteomes" id="UP000237481"/>
    </source>
</evidence>
<dbReference type="Pfam" id="PF02574">
    <property type="entry name" value="S-methyl_trans"/>
    <property type="match status" value="1"/>
</dbReference>
<dbReference type="GO" id="GO:0008168">
    <property type="term" value="F:methyltransferase activity"/>
    <property type="evidence" value="ECO:0007669"/>
    <property type="project" value="UniProtKB-KW"/>
</dbReference>
<dbReference type="EMBL" id="PKSG01000195">
    <property type="protein sequence ID" value="POR37862.1"/>
    <property type="molecule type" value="Genomic_DNA"/>
</dbReference>
<dbReference type="OrthoDB" id="261426at2759"/>
<dbReference type="AlphaFoldDB" id="A0A2S4L5Y2"/>
<dbReference type="Gene3D" id="3.20.20.330">
    <property type="entry name" value="Homocysteine-binding-like domain"/>
    <property type="match status" value="1"/>
</dbReference>
<evidence type="ECO:0000256" key="1">
    <source>
        <dbReference type="ARBA" id="ARBA00022603"/>
    </source>
</evidence>
<organism evidence="4 5">
    <name type="scientific">Tolypocladium paradoxum</name>
    <dbReference type="NCBI Taxonomy" id="94208"/>
    <lineage>
        <taxon>Eukaryota</taxon>
        <taxon>Fungi</taxon>
        <taxon>Dikarya</taxon>
        <taxon>Ascomycota</taxon>
        <taxon>Pezizomycotina</taxon>
        <taxon>Sordariomycetes</taxon>
        <taxon>Hypocreomycetidae</taxon>
        <taxon>Hypocreales</taxon>
        <taxon>Ophiocordycipitaceae</taxon>
        <taxon>Tolypocladium</taxon>
    </lineage>
</organism>
<name>A0A2S4L5Y2_9HYPO</name>
<evidence type="ECO:0000259" key="3">
    <source>
        <dbReference type="Pfam" id="PF02574"/>
    </source>
</evidence>
<evidence type="ECO:0000256" key="2">
    <source>
        <dbReference type="ARBA" id="ARBA00022679"/>
    </source>
</evidence>
<dbReference type="Proteomes" id="UP000237481">
    <property type="component" value="Unassembled WGS sequence"/>
</dbReference>
<dbReference type="InterPro" id="IPR003726">
    <property type="entry name" value="HCY_dom"/>
</dbReference>
<comment type="caution">
    <text evidence="4">The sequence shown here is derived from an EMBL/GenBank/DDBJ whole genome shotgun (WGS) entry which is preliminary data.</text>
</comment>
<feature type="non-terminal residue" evidence="4">
    <location>
        <position position="90"/>
    </location>
</feature>
<reference evidence="4 5" key="1">
    <citation type="submission" date="2018-01" db="EMBL/GenBank/DDBJ databases">
        <title>Harnessing the power of phylogenomics to disentangle the directionality and signatures of interkingdom host jumping in the parasitic fungal genus Tolypocladium.</title>
        <authorList>
            <person name="Quandt C.A."/>
            <person name="Patterson W."/>
            <person name="Spatafora J.W."/>
        </authorList>
    </citation>
    <scope>NUCLEOTIDE SEQUENCE [LARGE SCALE GENOMIC DNA]</scope>
    <source>
        <strain evidence="4 5">NRBC 100945</strain>
    </source>
</reference>
<keyword evidence="2 4" id="KW-0808">Transferase</keyword>
<dbReference type="PANTHER" id="PTHR11103">
    <property type="entry name" value="SLR1189 PROTEIN"/>
    <property type="match status" value="1"/>
</dbReference>
<dbReference type="SUPFAM" id="SSF82282">
    <property type="entry name" value="Homocysteine S-methyltransferase"/>
    <property type="match status" value="1"/>
</dbReference>
<keyword evidence="5" id="KW-1185">Reference proteome</keyword>
<gene>
    <name evidence="4" type="ORF">TPAR_01940</name>
</gene>
<evidence type="ECO:0000313" key="4">
    <source>
        <dbReference type="EMBL" id="POR37862.1"/>
    </source>
</evidence>
<accession>A0A2S4L5Y2</accession>
<protein>
    <submittedName>
        <fullName evidence="4">Homocysteine S-methyltransferase 1</fullName>
    </submittedName>
</protein>
<dbReference type="GO" id="GO:0032259">
    <property type="term" value="P:methylation"/>
    <property type="evidence" value="ECO:0007669"/>
    <property type="project" value="UniProtKB-KW"/>
</dbReference>
<sequence>MPPMLILDGGLGTALEQRYNVAFSPATPLWSAHLLLSDPDTLLACQADFGRGVPVDVLLTATYQVSVAGFARTRTAAFPDGIDAARIPGY</sequence>
<dbReference type="InterPro" id="IPR036589">
    <property type="entry name" value="HCY_dom_sf"/>
</dbReference>
<feature type="domain" description="Hcy-binding" evidence="3">
    <location>
        <begin position="5"/>
        <end position="71"/>
    </location>
</feature>